<reference evidence="1 2" key="2">
    <citation type="journal article" date="2022" name="Mol. Ecol. Resour.">
        <title>The genomes of chicory, endive, great burdock and yacon provide insights into Asteraceae paleo-polyploidization history and plant inulin production.</title>
        <authorList>
            <person name="Fan W."/>
            <person name="Wang S."/>
            <person name="Wang H."/>
            <person name="Wang A."/>
            <person name="Jiang F."/>
            <person name="Liu H."/>
            <person name="Zhao H."/>
            <person name="Xu D."/>
            <person name="Zhang Y."/>
        </authorList>
    </citation>
    <scope>NUCLEOTIDE SEQUENCE [LARGE SCALE GENOMIC DNA]</scope>
    <source>
        <strain evidence="2">cv. Niubang</strain>
    </source>
</reference>
<accession>A0ACB9EL12</accession>
<reference evidence="2" key="1">
    <citation type="journal article" date="2022" name="Mol. Ecol. Resour.">
        <title>The genomes of chicory, endive, great burdock and yacon provide insights into Asteraceae palaeo-polyploidization history and plant inulin production.</title>
        <authorList>
            <person name="Fan W."/>
            <person name="Wang S."/>
            <person name="Wang H."/>
            <person name="Wang A."/>
            <person name="Jiang F."/>
            <person name="Liu H."/>
            <person name="Zhao H."/>
            <person name="Xu D."/>
            <person name="Zhang Y."/>
        </authorList>
    </citation>
    <scope>NUCLEOTIDE SEQUENCE [LARGE SCALE GENOMIC DNA]</scope>
    <source>
        <strain evidence="2">cv. Niubang</strain>
    </source>
</reference>
<proteinExistence type="predicted"/>
<evidence type="ECO:0000313" key="2">
    <source>
        <dbReference type="Proteomes" id="UP001055879"/>
    </source>
</evidence>
<protein>
    <submittedName>
        <fullName evidence="1">Uncharacterized protein</fullName>
    </submittedName>
</protein>
<dbReference type="EMBL" id="CM042048">
    <property type="protein sequence ID" value="KAI3759146.1"/>
    <property type="molecule type" value="Genomic_DNA"/>
</dbReference>
<evidence type="ECO:0000313" key="1">
    <source>
        <dbReference type="EMBL" id="KAI3759146.1"/>
    </source>
</evidence>
<organism evidence="1 2">
    <name type="scientific">Arctium lappa</name>
    <name type="common">Greater burdock</name>
    <name type="synonym">Lappa major</name>
    <dbReference type="NCBI Taxonomy" id="4217"/>
    <lineage>
        <taxon>Eukaryota</taxon>
        <taxon>Viridiplantae</taxon>
        <taxon>Streptophyta</taxon>
        <taxon>Embryophyta</taxon>
        <taxon>Tracheophyta</taxon>
        <taxon>Spermatophyta</taxon>
        <taxon>Magnoliopsida</taxon>
        <taxon>eudicotyledons</taxon>
        <taxon>Gunneridae</taxon>
        <taxon>Pentapetalae</taxon>
        <taxon>asterids</taxon>
        <taxon>campanulids</taxon>
        <taxon>Asterales</taxon>
        <taxon>Asteraceae</taxon>
        <taxon>Carduoideae</taxon>
        <taxon>Cardueae</taxon>
        <taxon>Arctiinae</taxon>
        <taxon>Arctium</taxon>
    </lineage>
</organism>
<keyword evidence="2" id="KW-1185">Reference proteome</keyword>
<sequence length="427" mass="47896">MGVLGELIVIGKWFDQICNWKNPITTVFVHILLSILILYPDLLLPTLFLYLFLIGMLYYEWRTRNTSHKPPFNHQDGQQLLPKAPLPATPKETKPSFLVSGQICRRFSLDEIRSATQNFDEALVCGRGGFGKVYKGFLKDDGSNIIVAIKMLSSMSDQGASEFRAEVEMLSQIRHCNLVSLIGYCNEGREMAIVYEYMPEGSLADHLHKGGSPLSWLQLLKICIGAARGLDYLHTGTGTQHGIIHRDVKSSNVLLDKNFAAKISDFGLAKIGPTNQTRTHVSTMVKGTFGYLDPCYVYTGELTRKSDVYSFGVLLLEVICGRPAVDTSLDEEQWSLAPWAQACIKEGKRNHIIDSRLRRQISSDCLKDFVRIASRCLHRQSNQRPRMAEVIASLEVILLLQERGDSSITTWKFFGKTINPATFSGQS</sequence>
<comment type="caution">
    <text evidence="1">The sequence shown here is derived from an EMBL/GenBank/DDBJ whole genome shotgun (WGS) entry which is preliminary data.</text>
</comment>
<dbReference type="Proteomes" id="UP001055879">
    <property type="component" value="Linkage Group LG02"/>
</dbReference>
<gene>
    <name evidence="1" type="ORF">L6452_06726</name>
</gene>
<name>A0ACB9EL12_ARCLA</name>